<accession>A0A7Y3ZV65</accession>
<evidence type="ECO:0000259" key="2">
    <source>
        <dbReference type="Pfam" id="PF12395"/>
    </source>
</evidence>
<dbReference type="Pfam" id="PF08874">
    <property type="entry name" value="DUF1835"/>
    <property type="match status" value="1"/>
</dbReference>
<evidence type="ECO:0000313" key="3">
    <source>
        <dbReference type="EMBL" id="NOH69731.1"/>
    </source>
</evidence>
<feature type="domain" description="DUF3658" evidence="2">
    <location>
        <begin position="153"/>
        <end position="247"/>
    </location>
</feature>
<dbReference type="Pfam" id="PF12395">
    <property type="entry name" value="DUF3658"/>
    <property type="match status" value="1"/>
</dbReference>
<dbReference type="AlphaFoldDB" id="A0A7Y3ZV65"/>
<sequence length="262" mass="30101">MVYRYICCGDSAAGCLKQLNKITAQHHEIYPFFDDLRFGPMEGIEDGTEPRLSWWKKVWKAQWWYEQGDDDAIAESGLTYQSAILEILKQQTPIVVWVGNTAQDRLMLSMLAYNADPNTPLFVLDITNKVKGEHLGQYTVAMCEPQELIALKPKELSNNERAELSSLWADWCLLDRGYRDFDSEGELVQYPETYWDHHLLAKVEQLGKESVAQVIGEVMGEHQGLIPDSFLCWRLDMLRREGKVRYYEVAGPKPQPPLVSLT</sequence>
<evidence type="ECO:0000259" key="1">
    <source>
        <dbReference type="Pfam" id="PF08874"/>
    </source>
</evidence>
<proteinExistence type="predicted"/>
<dbReference type="InterPro" id="IPR022123">
    <property type="entry name" value="DUF3658"/>
</dbReference>
<gene>
    <name evidence="3" type="ORF">F0225_00040</name>
</gene>
<name>A0A7Y3ZV65_9VIBR</name>
<comment type="caution">
    <text evidence="3">The sequence shown here is derived from an EMBL/GenBank/DDBJ whole genome shotgun (WGS) entry which is preliminary data.</text>
</comment>
<feature type="domain" description="DUF1835" evidence="1">
    <location>
        <begin position="6"/>
        <end position="113"/>
    </location>
</feature>
<dbReference type="Proteomes" id="UP000565719">
    <property type="component" value="Unassembled WGS sequence"/>
</dbReference>
<organism evidence="3 4">
    <name type="scientific">Vibrio pectenicida</name>
    <dbReference type="NCBI Taxonomy" id="62763"/>
    <lineage>
        <taxon>Bacteria</taxon>
        <taxon>Pseudomonadati</taxon>
        <taxon>Pseudomonadota</taxon>
        <taxon>Gammaproteobacteria</taxon>
        <taxon>Vibrionales</taxon>
        <taxon>Vibrionaceae</taxon>
        <taxon>Vibrio</taxon>
    </lineage>
</organism>
<dbReference type="RefSeq" id="WP_171359464.1">
    <property type="nucleotide sequence ID" value="NZ_VTXC01000001.1"/>
</dbReference>
<protein>
    <submittedName>
        <fullName evidence="3">DUF1835 domain-containing protein</fullName>
    </submittedName>
</protein>
<reference evidence="3 4" key="1">
    <citation type="submission" date="2019-09" db="EMBL/GenBank/DDBJ databases">
        <title>Draft genome sequencing and comparative genomics of hatchery-associated Vibrios.</title>
        <authorList>
            <person name="Kehlet-Delgado H."/>
            <person name="Mueller R.S."/>
        </authorList>
    </citation>
    <scope>NUCLEOTIDE SEQUENCE [LARGE SCALE GENOMIC DNA]</scope>
    <source>
        <strain evidence="3 4">99-46-Y</strain>
    </source>
</reference>
<evidence type="ECO:0000313" key="4">
    <source>
        <dbReference type="Proteomes" id="UP000565719"/>
    </source>
</evidence>
<dbReference type="InterPro" id="IPR014973">
    <property type="entry name" value="DUF1835"/>
</dbReference>
<dbReference type="EMBL" id="VTXC01000001">
    <property type="protein sequence ID" value="NOH69731.1"/>
    <property type="molecule type" value="Genomic_DNA"/>
</dbReference>